<gene>
    <name evidence="1" type="ORF">BAUCODRAFT_542910</name>
</gene>
<dbReference type="AlphaFoldDB" id="M2LMF9"/>
<evidence type="ECO:0000313" key="2">
    <source>
        <dbReference type="Proteomes" id="UP000011761"/>
    </source>
</evidence>
<evidence type="ECO:0000313" key="1">
    <source>
        <dbReference type="EMBL" id="EMC95487.1"/>
    </source>
</evidence>
<reference evidence="1 2" key="1">
    <citation type="journal article" date="2012" name="PLoS Pathog.">
        <title>Diverse lifestyles and strategies of plant pathogenesis encoded in the genomes of eighteen Dothideomycetes fungi.</title>
        <authorList>
            <person name="Ohm R.A."/>
            <person name="Feau N."/>
            <person name="Henrissat B."/>
            <person name="Schoch C.L."/>
            <person name="Horwitz B.A."/>
            <person name="Barry K.W."/>
            <person name="Condon B.J."/>
            <person name="Copeland A.C."/>
            <person name="Dhillon B."/>
            <person name="Glaser F."/>
            <person name="Hesse C.N."/>
            <person name="Kosti I."/>
            <person name="LaButti K."/>
            <person name="Lindquist E.A."/>
            <person name="Lucas S."/>
            <person name="Salamov A.A."/>
            <person name="Bradshaw R.E."/>
            <person name="Ciuffetti L."/>
            <person name="Hamelin R.C."/>
            <person name="Kema G.H.J."/>
            <person name="Lawrence C."/>
            <person name="Scott J.A."/>
            <person name="Spatafora J.W."/>
            <person name="Turgeon B.G."/>
            <person name="de Wit P.J.G.M."/>
            <person name="Zhong S."/>
            <person name="Goodwin S.B."/>
            <person name="Grigoriev I.V."/>
        </authorList>
    </citation>
    <scope>NUCLEOTIDE SEQUENCE [LARGE SCALE GENOMIC DNA]</scope>
    <source>
        <strain evidence="1 2">UAMH 10762</strain>
    </source>
</reference>
<organism evidence="1 2">
    <name type="scientific">Baudoinia panamericana (strain UAMH 10762)</name>
    <name type="common">Angels' share fungus</name>
    <name type="synonym">Baudoinia compniacensis (strain UAMH 10762)</name>
    <dbReference type="NCBI Taxonomy" id="717646"/>
    <lineage>
        <taxon>Eukaryota</taxon>
        <taxon>Fungi</taxon>
        <taxon>Dikarya</taxon>
        <taxon>Ascomycota</taxon>
        <taxon>Pezizomycotina</taxon>
        <taxon>Dothideomycetes</taxon>
        <taxon>Dothideomycetidae</taxon>
        <taxon>Mycosphaerellales</taxon>
        <taxon>Teratosphaeriaceae</taxon>
        <taxon>Baudoinia</taxon>
    </lineage>
</organism>
<accession>M2LMF9</accession>
<dbReference type="GeneID" id="19115326"/>
<name>M2LMF9_BAUPA</name>
<dbReference type="Proteomes" id="UP000011761">
    <property type="component" value="Unassembled WGS sequence"/>
</dbReference>
<proteinExistence type="predicted"/>
<protein>
    <submittedName>
        <fullName evidence="1">Uncharacterized protein</fullName>
    </submittedName>
</protein>
<keyword evidence="2" id="KW-1185">Reference proteome</keyword>
<dbReference type="KEGG" id="bcom:BAUCODRAFT_542910"/>
<dbReference type="EMBL" id="KB445557">
    <property type="protein sequence ID" value="EMC95487.1"/>
    <property type="molecule type" value="Genomic_DNA"/>
</dbReference>
<sequence>MDPSYAFFNYREVFDRELERLISATANAAFMRKTYALRNKRPHDGDDQIHLNGLQYTTEVDAPPVKKSSITVLSDSEKEAHSSLLASNKIDARAMSISSTAPRQSLGASAVIEQHMHPSRRAMLTRGDRGLPAQSSRTALACVKQQEGPVPACGVSLDTSVPSLDATLFIPPREPN</sequence>
<dbReference type="RefSeq" id="XP_007677930.1">
    <property type="nucleotide sequence ID" value="XM_007679740.1"/>
</dbReference>
<dbReference type="HOGENOM" id="CLU_1524873_0_0_1"/>